<dbReference type="EMBL" id="JARBJD010000071">
    <property type="protein sequence ID" value="KAK2955086.1"/>
    <property type="molecule type" value="Genomic_DNA"/>
</dbReference>
<keyword evidence="4 6" id="KW-1133">Transmembrane helix</keyword>
<protein>
    <submittedName>
        <fullName evidence="7">Uncharacterized protein</fullName>
    </submittedName>
</protein>
<keyword evidence="8" id="KW-1185">Reference proteome</keyword>
<evidence type="ECO:0000256" key="1">
    <source>
        <dbReference type="ARBA" id="ARBA00004167"/>
    </source>
</evidence>
<evidence type="ECO:0000256" key="4">
    <source>
        <dbReference type="ARBA" id="ARBA00022989"/>
    </source>
</evidence>
<evidence type="ECO:0000256" key="3">
    <source>
        <dbReference type="ARBA" id="ARBA00022729"/>
    </source>
</evidence>
<evidence type="ECO:0000313" key="8">
    <source>
        <dbReference type="Proteomes" id="UP001281761"/>
    </source>
</evidence>
<evidence type="ECO:0000313" key="7">
    <source>
        <dbReference type="EMBL" id="KAK2955086.1"/>
    </source>
</evidence>
<evidence type="ECO:0000256" key="5">
    <source>
        <dbReference type="ARBA" id="ARBA00023136"/>
    </source>
</evidence>
<comment type="subcellular location">
    <subcellularLocation>
        <location evidence="1">Membrane</location>
        <topology evidence="1">Single-pass membrane protein</topology>
    </subcellularLocation>
</comment>
<proteinExistence type="predicted"/>
<reference evidence="7 8" key="1">
    <citation type="journal article" date="2022" name="bioRxiv">
        <title>Genomics of Preaxostyla Flagellates Illuminates Evolutionary Transitions and the Path Towards Mitochondrial Loss.</title>
        <authorList>
            <person name="Novak L.V.F."/>
            <person name="Treitli S.C."/>
            <person name="Pyrih J."/>
            <person name="Halakuc P."/>
            <person name="Pipaliya S.V."/>
            <person name="Vacek V."/>
            <person name="Brzon O."/>
            <person name="Soukal P."/>
            <person name="Eme L."/>
            <person name="Dacks J.B."/>
            <person name="Karnkowska A."/>
            <person name="Elias M."/>
            <person name="Hampl V."/>
        </authorList>
    </citation>
    <scope>NUCLEOTIDE SEQUENCE [LARGE SCALE GENOMIC DNA]</scope>
    <source>
        <strain evidence="7">NAU3</strain>
        <tissue evidence="7">Gut</tissue>
    </source>
</reference>
<dbReference type="InterPro" id="IPR018939">
    <property type="entry name" value="Autophagy-rel_prot_27"/>
</dbReference>
<gene>
    <name evidence="7" type="ORF">BLNAU_10017</name>
</gene>
<dbReference type="Pfam" id="PF09451">
    <property type="entry name" value="ATG27"/>
    <property type="match status" value="1"/>
</dbReference>
<name>A0ABQ9XUD0_9EUKA</name>
<evidence type="ECO:0000256" key="2">
    <source>
        <dbReference type="ARBA" id="ARBA00022692"/>
    </source>
</evidence>
<organism evidence="7 8">
    <name type="scientific">Blattamonas nauphoetae</name>
    <dbReference type="NCBI Taxonomy" id="2049346"/>
    <lineage>
        <taxon>Eukaryota</taxon>
        <taxon>Metamonada</taxon>
        <taxon>Preaxostyla</taxon>
        <taxon>Oxymonadida</taxon>
        <taxon>Blattamonas</taxon>
    </lineage>
</organism>
<sequence>MFIFNLIFGVYCACDPKILKNYDLRGITAEGWYYNGTEDIFGYMANFRKEIPQTAACYEEGCTFFRTVASTCECYGLLSDENCDELPNNEGVYVEHQRKEFATPHTARWNIRCGKKADIVVTGMDTMTIQIDWRGPQGCAKGGGLGWGWLFIIILFSSLALFFAIGIPINACGRKKSGIEVVPFVYFWVGIPRMVMEGVKCLFSPCRKKQRGFDPLE</sequence>
<dbReference type="Proteomes" id="UP001281761">
    <property type="component" value="Unassembled WGS sequence"/>
</dbReference>
<keyword evidence="3" id="KW-0732">Signal</keyword>
<evidence type="ECO:0000256" key="6">
    <source>
        <dbReference type="SAM" id="Phobius"/>
    </source>
</evidence>
<keyword evidence="2 6" id="KW-0812">Transmembrane</keyword>
<accession>A0ABQ9XUD0</accession>
<keyword evidence="5 6" id="KW-0472">Membrane</keyword>
<feature type="transmembrane region" description="Helical" evidence="6">
    <location>
        <begin position="146"/>
        <end position="167"/>
    </location>
</feature>
<comment type="caution">
    <text evidence="7">The sequence shown here is derived from an EMBL/GenBank/DDBJ whole genome shotgun (WGS) entry which is preliminary data.</text>
</comment>